<evidence type="ECO:0000256" key="5">
    <source>
        <dbReference type="PIRSR" id="PIRSR000446-1"/>
    </source>
</evidence>
<dbReference type="PANTHER" id="PTHR42681:SF1">
    <property type="entry name" value="MALONYL-COA-ACYL CARRIER PROTEIN TRANSACYLASE, MITOCHONDRIAL"/>
    <property type="match status" value="1"/>
</dbReference>
<evidence type="ECO:0000256" key="2">
    <source>
        <dbReference type="ARBA" id="ARBA00023315"/>
    </source>
</evidence>
<dbReference type="InterPro" id="IPR014043">
    <property type="entry name" value="Acyl_transferase_dom"/>
</dbReference>
<keyword evidence="1 4" id="KW-0808">Transferase</keyword>
<reference evidence="7 8" key="1">
    <citation type="submission" date="2018-07" db="EMBL/GenBank/DDBJ databases">
        <title>Complete genome sequence of Psychrobacillus sp. PB01, isolated from iceberg, and comparative genome analysis of Psychrobacillus strains.</title>
        <authorList>
            <person name="Lee P.C."/>
        </authorList>
    </citation>
    <scope>NUCLEOTIDE SEQUENCE [LARGE SCALE GENOMIC DNA]</scope>
    <source>
        <strain evidence="7 8">PB01</strain>
    </source>
</reference>
<dbReference type="InterPro" id="IPR016035">
    <property type="entry name" value="Acyl_Trfase/lysoPLipase"/>
</dbReference>
<dbReference type="InterPro" id="IPR004410">
    <property type="entry name" value="Malonyl_CoA-ACP_transAc_FabD"/>
</dbReference>
<dbReference type="GO" id="GO:0004314">
    <property type="term" value="F:[acyl-carrier-protein] S-malonyltransferase activity"/>
    <property type="evidence" value="ECO:0007669"/>
    <property type="project" value="UniProtKB-EC"/>
</dbReference>
<sequence>MTKIAFIFPGQGSQSVGMGQQLIGNDQESKKYYEKADEVLGFSLSNIMLEGPAEELTKTYHAQPALLTTSTMIAKKLLDAGISPEYTAGHSLGEYSALVASNVLSFEDAVLLVHQRGLYMNEAVPAGEGAMAAILGLDKDTLVEVTKEVSEGGETVQVANLNCPGQIVISGTAVGVELASAKAKEAGAKRAIPLVVSGPFHSELMRPAAHKLNTAISAITLQDAKTPVISNVTALPVTEASNIQNLLVEQLYSPVRWEESVQKMIELGVTTFIECGPGKVLSGLVKKIDRSVTTYCVFDEESLQQVMTELGDVKHG</sequence>
<dbReference type="GO" id="GO:0006633">
    <property type="term" value="P:fatty acid biosynthetic process"/>
    <property type="evidence" value="ECO:0007669"/>
    <property type="project" value="TreeGrafter"/>
</dbReference>
<dbReference type="FunFam" id="3.30.70.250:FF:000001">
    <property type="entry name" value="Malonyl CoA-acyl carrier protein transacylase"/>
    <property type="match status" value="1"/>
</dbReference>
<comment type="catalytic activity">
    <reaction evidence="3 4">
        <text>holo-[ACP] + malonyl-CoA = malonyl-[ACP] + CoA</text>
        <dbReference type="Rhea" id="RHEA:41792"/>
        <dbReference type="Rhea" id="RHEA-COMP:9623"/>
        <dbReference type="Rhea" id="RHEA-COMP:9685"/>
        <dbReference type="ChEBI" id="CHEBI:57287"/>
        <dbReference type="ChEBI" id="CHEBI:57384"/>
        <dbReference type="ChEBI" id="CHEBI:64479"/>
        <dbReference type="ChEBI" id="CHEBI:78449"/>
        <dbReference type="EC" id="2.3.1.39"/>
    </reaction>
</comment>
<accession>A0A5J6SLE3</accession>
<dbReference type="Gene3D" id="3.40.366.10">
    <property type="entry name" value="Malonyl-Coenzyme A Acyl Carrier Protein, domain 2"/>
    <property type="match status" value="1"/>
</dbReference>
<evidence type="ECO:0000256" key="4">
    <source>
        <dbReference type="PIRNR" id="PIRNR000446"/>
    </source>
</evidence>
<evidence type="ECO:0000259" key="6">
    <source>
        <dbReference type="SMART" id="SM00827"/>
    </source>
</evidence>
<protein>
    <recommendedName>
        <fullName evidence="4">Malonyl CoA-acyl carrier protein transacylase</fullName>
        <ecNumber evidence="4">2.3.1.39</ecNumber>
    </recommendedName>
</protein>
<dbReference type="EMBL" id="CP031223">
    <property type="protein sequence ID" value="QFF98502.1"/>
    <property type="molecule type" value="Genomic_DNA"/>
</dbReference>
<dbReference type="InterPro" id="IPR050858">
    <property type="entry name" value="Mal-CoA-ACP_Trans/PKS_FabD"/>
</dbReference>
<dbReference type="SMART" id="SM00827">
    <property type="entry name" value="PKS_AT"/>
    <property type="match status" value="1"/>
</dbReference>
<keyword evidence="8" id="KW-1185">Reference proteome</keyword>
<evidence type="ECO:0000313" key="7">
    <source>
        <dbReference type="EMBL" id="QFF98502.1"/>
    </source>
</evidence>
<dbReference type="SUPFAM" id="SSF55048">
    <property type="entry name" value="Probable ACP-binding domain of malonyl-CoA ACP transacylase"/>
    <property type="match status" value="1"/>
</dbReference>
<dbReference type="InterPro" id="IPR024925">
    <property type="entry name" value="Malonyl_CoA-ACP_transAc"/>
</dbReference>
<dbReference type="OrthoDB" id="9805460at2"/>
<dbReference type="KEGG" id="psyo:PB01_06490"/>
<feature type="active site" evidence="5">
    <location>
        <position position="201"/>
    </location>
</feature>
<gene>
    <name evidence="7" type="primary">fabD</name>
    <name evidence="7" type="ORF">PB01_06490</name>
</gene>
<feature type="domain" description="Malonyl-CoA:ACP transacylase (MAT)" evidence="6">
    <location>
        <begin position="7"/>
        <end position="298"/>
    </location>
</feature>
<dbReference type="GO" id="GO:0005829">
    <property type="term" value="C:cytosol"/>
    <property type="evidence" value="ECO:0007669"/>
    <property type="project" value="TreeGrafter"/>
</dbReference>
<dbReference type="Gene3D" id="3.30.70.250">
    <property type="entry name" value="Malonyl-CoA ACP transacylase, ACP-binding"/>
    <property type="match status" value="1"/>
</dbReference>
<dbReference type="PANTHER" id="PTHR42681">
    <property type="entry name" value="MALONYL-COA-ACYL CARRIER PROTEIN TRANSACYLASE, MITOCHONDRIAL"/>
    <property type="match status" value="1"/>
</dbReference>
<evidence type="ECO:0000256" key="3">
    <source>
        <dbReference type="ARBA" id="ARBA00048462"/>
    </source>
</evidence>
<dbReference type="InterPro" id="IPR016036">
    <property type="entry name" value="Malonyl_transacylase_ACP-bd"/>
</dbReference>
<evidence type="ECO:0000313" key="8">
    <source>
        <dbReference type="Proteomes" id="UP000325517"/>
    </source>
</evidence>
<dbReference type="Pfam" id="PF00698">
    <property type="entry name" value="Acyl_transf_1"/>
    <property type="match status" value="1"/>
</dbReference>
<dbReference type="RefSeq" id="WP_151699442.1">
    <property type="nucleotide sequence ID" value="NZ_CP031223.1"/>
</dbReference>
<dbReference type="Proteomes" id="UP000325517">
    <property type="component" value="Chromosome"/>
</dbReference>
<name>A0A5J6SLE3_9BACI</name>
<dbReference type="NCBIfam" id="TIGR00128">
    <property type="entry name" value="fabD"/>
    <property type="match status" value="1"/>
</dbReference>
<keyword evidence="2 4" id="KW-0012">Acyltransferase</keyword>
<dbReference type="InterPro" id="IPR001227">
    <property type="entry name" value="Ac_transferase_dom_sf"/>
</dbReference>
<dbReference type="AlphaFoldDB" id="A0A5J6SLE3"/>
<proteinExistence type="inferred from homology"/>
<dbReference type="EC" id="2.3.1.39" evidence="4"/>
<dbReference type="PIRSF" id="PIRSF000446">
    <property type="entry name" value="Mct"/>
    <property type="match status" value="1"/>
</dbReference>
<feature type="active site" evidence="5">
    <location>
        <position position="91"/>
    </location>
</feature>
<evidence type="ECO:0000256" key="1">
    <source>
        <dbReference type="ARBA" id="ARBA00022679"/>
    </source>
</evidence>
<organism evidence="7 8">
    <name type="scientific">Psychrobacillus glaciei</name>
    <dbReference type="NCBI Taxonomy" id="2283160"/>
    <lineage>
        <taxon>Bacteria</taxon>
        <taxon>Bacillati</taxon>
        <taxon>Bacillota</taxon>
        <taxon>Bacilli</taxon>
        <taxon>Bacillales</taxon>
        <taxon>Bacillaceae</taxon>
        <taxon>Psychrobacillus</taxon>
    </lineage>
</organism>
<comment type="similarity">
    <text evidence="4">Belongs to the fabD family.</text>
</comment>
<dbReference type="SUPFAM" id="SSF52151">
    <property type="entry name" value="FabD/lysophospholipase-like"/>
    <property type="match status" value="1"/>
</dbReference>